<dbReference type="VEuPathDB" id="AmoebaDB:FDP41_009983"/>
<dbReference type="Proteomes" id="UP000444721">
    <property type="component" value="Unassembled WGS sequence"/>
</dbReference>
<dbReference type="AlphaFoldDB" id="A0A6A5BCF2"/>
<organism evidence="5 6">
    <name type="scientific">Naegleria fowleri</name>
    <name type="common">Brain eating amoeba</name>
    <dbReference type="NCBI Taxonomy" id="5763"/>
    <lineage>
        <taxon>Eukaryota</taxon>
        <taxon>Discoba</taxon>
        <taxon>Heterolobosea</taxon>
        <taxon>Tetramitia</taxon>
        <taxon>Eutetramitia</taxon>
        <taxon>Vahlkampfiidae</taxon>
        <taxon>Naegleria</taxon>
    </lineage>
</organism>
<dbReference type="EMBL" id="VFQX01000074">
    <property type="protein sequence ID" value="KAF0971760.1"/>
    <property type="molecule type" value="Genomic_DNA"/>
</dbReference>
<dbReference type="VEuPathDB" id="AmoebaDB:NfTy_081610"/>
<evidence type="ECO:0000256" key="1">
    <source>
        <dbReference type="ARBA" id="ARBA00005480"/>
    </source>
</evidence>
<dbReference type="OMA" id="KQAKSCP"/>
<comment type="caution">
    <text evidence="5">The sequence shown here is derived from an EMBL/GenBank/DDBJ whole genome shotgun (WGS) entry which is preliminary data.</text>
</comment>
<evidence type="ECO:0000256" key="3">
    <source>
        <dbReference type="ARBA" id="ARBA00023193"/>
    </source>
</evidence>
<keyword evidence="3" id="KW-0652">Protein synthesis inhibitor</keyword>
<comment type="similarity">
    <text evidence="1">Belongs to the eIF4E-binding protein family.</text>
</comment>
<dbReference type="RefSeq" id="XP_044556476.1">
    <property type="nucleotide sequence ID" value="XM_044714000.1"/>
</dbReference>
<proteinExistence type="inferred from homology"/>
<dbReference type="Pfam" id="PF05456">
    <property type="entry name" value="eIF_4EBP"/>
    <property type="match status" value="1"/>
</dbReference>
<accession>A0A6A5BCF2</accession>
<dbReference type="InterPro" id="IPR008606">
    <property type="entry name" value="EIF4EBP"/>
</dbReference>
<feature type="region of interest" description="Disordered" evidence="4">
    <location>
        <begin position="1"/>
        <end position="20"/>
    </location>
</feature>
<gene>
    <name evidence="5" type="ORF">FDP41_009983</name>
</gene>
<dbReference type="PANTHER" id="PTHR12669:SF12">
    <property type="entry name" value="EUKARYOTIC TRANSLATION INITIATION FACTOR 4E-BINDING PROTEIN"/>
    <property type="match status" value="1"/>
</dbReference>
<name>A0A6A5BCF2_NAEFO</name>
<sequence length="116" mass="12851">MSTTSSNNAKLMPGFPSKSATINIDNKNVLISDLSETPGGTIYGTTPGGTRRVYTRNALLFYRNSPMAKSPPVNLPNIPGITSEEDQSEMYTKKKEEDEDEEEIVPSDDEEQFQMD</sequence>
<dbReference type="GO" id="GO:0008190">
    <property type="term" value="F:eukaryotic initiation factor 4E binding"/>
    <property type="evidence" value="ECO:0007669"/>
    <property type="project" value="InterPro"/>
</dbReference>
<evidence type="ECO:0000313" key="6">
    <source>
        <dbReference type="Proteomes" id="UP000444721"/>
    </source>
</evidence>
<feature type="compositionally biased region" description="Acidic residues" evidence="4">
    <location>
        <begin position="97"/>
        <end position="116"/>
    </location>
</feature>
<feature type="region of interest" description="Disordered" evidence="4">
    <location>
        <begin position="66"/>
        <end position="116"/>
    </location>
</feature>
<evidence type="ECO:0000256" key="4">
    <source>
        <dbReference type="SAM" id="MobiDB-lite"/>
    </source>
</evidence>
<keyword evidence="6" id="KW-1185">Reference proteome</keyword>
<dbReference type="GeneID" id="68117198"/>
<protein>
    <submittedName>
        <fullName evidence="5">Uncharacterized protein</fullName>
    </submittedName>
</protein>
<keyword evidence="2" id="KW-0810">Translation regulation</keyword>
<dbReference type="PANTHER" id="PTHR12669">
    <property type="entry name" value="EUKARYOTIC TRANSLATION INITIATION FACTOR 4E-BINDING PROTEIN"/>
    <property type="match status" value="1"/>
</dbReference>
<dbReference type="VEuPathDB" id="AmoebaDB:NF0042950"/>
<dbReference type="GO" id="GO:0045947">
    <property type="term" value="P:negative regulation of translational initiation"/>
    <property type="evidence" value="ECO:0007669"/>
    <property type="project" value="InterPro"/>
</dbReference>
<evidence type="ECO:0000313" key="5">
    <source>
        <dbReference type="EMBL" id="KAF0971760.1"/>
    </source>
</evidence>
<evidence type="ECO:0000256" key="2">
    <source>
        <dbReference type="ARBA" id="ARBA00022845"/>
    </source>
</evidence>
<dbReference type="GO" id="GO:0005737">
    <property type="term" value="C:cytoplasm"/>
    <property type="evidence" value="ECO:0007669"/>
    <property type="project" value="TreeGrafter"/>
</dbReference>
<reference evidence="5 6" key="1">
    <citation type="journal article" date="2019" name="Sci. Rep.">
        <title>Nanopore sequencing improves the draft genome of the human pathogenic amoeba Naegleria fowleri.</title>
        <authorList>
            <person name="Liechti N."/>
            <person name="Schurch N."/>
            <person name="Bruggmann R."/>
            <person name="Wittwer M."/>
        </authorList>
    </citation>
    <scope>NUCLEOTIDE SEQUENCE [LARGE SCALE GENOMIC DNA]</scope>
    <source>
        <strain evidence="5 6">ATCC 30894</strain>
    </source>
</reference>
<dbReference type="OrthoDB" id="19729at2759"/>